<evidence type="ECO:0000256" key="1">
    <source>
        <dbReference type="SAM" id="Phobius"/>
    </source>
</evidence>
<feature type="transmembrane region" description="Helical" evidence="1">
    <location>
        <begin position="20"/>
        <end position="37"/>
    </location>
</feature>
<reference evidence="2" key="1">
    <citation type="submission" date="2020-07" db="EMBL/GenBank/DDBJ databases">
        <title>Huge and variable diversity of episymbiotic CPR bacteria and DPANN archaea in groundwater ecosystems.</title>
        <authorList>
            <person name="He C.Y."/>
            <person name="Keren R."/>
            <person name="Whittaker M."/>
            <person name="Farag I.F."/>
            <person name="Doudna J."/>
            <person name="Cate J.H.D."/>
            <person name="Banfield J.F."/>
        </authorList>
    </citation>
    <scope>NUCLEOTIDE SEQUENCE</scope>
    <source>
        <strain evidence="2">NC_groundwater_1226_Ag_S-0.1um_59_124</strain>
    </source>
</reference>
<comment type="caution">
    <text evidence="2">The sequence shown here is derived from an EMBL/GenBank/DDBJ whole genome shotgun (WGS) entry which is preliminary data.</text>
</comment>
<dbReference type="EMBL" id="JACQMJ010000005">
    <property type="protein sequence ID" value="MBI4132250.1"/>
    <property type="molecule type" value="Genomic_DNA"/>
</dbReference>
<dbReference type="AlphaFoldDB" id="A0A933DRK4"/>
<organism evidence="2 3">
    <name type="scientific">Candidatus Sungiibacteriota bacterium</name>
    <dbReference type="NCBI Taxonomy" id="2750080"/>
    <lineage>
        <taxon>Bacteria</taxon>
        <taxon>Candidatus Sungiibacteriota</taxon>
    </lineage>
</organism>
<accession>A0A933DRK4</accession>
<sequence>MPKSRTMWALVRLEPQLLKFLVLIAPIVVLHFFRAAAGHFRRAFHKVEP</sequence>
<evidence type="ECO:0000313" key="2">
    <source>
        <dbReference type="EMBL" id="MBI4132250.1"/>
    </source>
</evidence>
<name>A0A933DRK4_9BACT</name>
<keyword evidence="1" id="KW-1133">Transmembrane helix</keyword>
<dbReference type="Proteomes" id="UP000704960">
    <property type="component" value="Unassembled WGS sequence"/>
</dbReference>
<proteinExistence type="predicted"/>
<keyword evidence="1" id="KW-0812">Transmembrane</keyword>
<gene>
    <name evidence="2" type="ORF">HY474_01315</name>
</gene>
<keyword evidence="1" id="KW-0472">Membrane</keyword>
<protein>
    <submittedName>
        <fullName evidence="2">Uncharacterized protein</fullName>
    </submittedName>
</protein>
<evidence type="ECO:0000313" key="3">
    <source>
        <dbReference type="Proteomes" id="UP000704960"/>
    </source>
</evidence>